<dbReference type="OrthoDB" id="7167803at2"/>
<reference evidence="3 4" key="1">
    <citation type="submission" date="2012-02" db="EMBL/GenBank/DDBJ databases">
        <title>Complete sequence of chromosome of Singulisphaera acidiphila DSM 18658.</title>
        <authorList>
            <consortium name="US DOE Joint Genome Institute (JGI-PGF)"/>
            <person name="Lucas S."/>
            <person name="Copeland A."/>
            <person name="Lapidus A."/>
            <person name="Glavina del Rio T."/>
            <person name="Dalin E."/>
            <person name="Tice H."/>
            <person name="Bruce D."/>
            <person name="Goodwin L."/>
            <person name="Pitluck S."/>
            <person name="Peters L."/>
            <person name="Ovchinnikova G."/>
            <person name="Chertkov O."/>
            <person name="Kyrpides N."/>
            <person name="Mavromatis K."/>
            <person name="Ivanova N."/>
            <person name="Brettin T."/>
            <person name="Detter J.C."/>
            <person name="Han C."/>
            <person name="Larimer F."/>
            <person name="Land M."/>
            <person name="Hauser L."/>
            <person name="Markowitz V."/>
            <person name="Cheng J.-F."/>
            <person name="Hugenholtz P."/>
            <person name="Woyke T."/>
            <person name="Wu D."/>
            <person name="Tindall B."/>
            <person name="Pomrenke H."/>
            <person name="Brambilla E."/>
            <person name="Klenk H.-P."/>
            <person name="Eisen J.A."/>
        </authorList>
    </citation>
    <scope>NUCLEOTIDE SEQUENCE [LARGE SCALE GENOMIC DNA]</scope>
    <source>
        <strain evidence="4">ATCC BAA-1392 / DSM 18658 / VKM B-2454 / MOB10</strain>
    </source>
</reference>
<feature type="signal peptide" evidence="2">
    <location>
        <begin position="1"/>
        <end position="29"/>
    </location>
</feature>
<dbReference type="SUPFAM" id="SSF51445">
    <property type="entry name" value="(Trans)glycosidases"/>
    <property type="match status" value="1"/>
</dbReference>
<dbReference type="GO" id="GO:0016787">
    <property type="term" value="F:hydrolase activity"/>
    <property type="evidence" value="ECO:0007669"/>
    <property type="project" value="UniProtKB-KW"/>
</dbReference>
<dbReference type="GO" id="GO:0005975">
    <property type="term" value="P:carbohydrate metabolic process"/>
    <property type="evidence" value="ECO:0007669"/>
    <property type="project" value="UniProtKB-ARBA"/>
</dbReference>
<gene>
    <name evidence="3" type="ordered locus">Sinac_0098</name>
</gene>
<keyword evidence="4" id="KW-1185">Reference proteome</keyword>
<proteinExistence type="predicted"/>
<dbReference type="Gene3D" id="3.30.379.10">
    <property type="entry name" value="Chitobiase/beta-hexosaminidase domain 2-like"/>
    <property type="match status" value="1"/>
</dbReference>
<dbReference type="STRING" id="886293.Sinac_0098"/>
<accession>L0D542</accession>
<dbReference type="eggNOG" id="COG3518">
    <property type="taxonomic scope" value="Bacteria"/>
</dbReference>
<dbReference type="HOGENOM" id="CLU_348115_0_0_0"/>
<evidence type="ECO:0000313" key="3">
    <source>
        <dbReference type="EMBL" id="AGA24559.1"/>
    </source>
</evidence>
<dbReference type="RefSeq" id="WP_015243744.1">
    <property type="nucleotide sequence ID" value="NC_019892.1"/>
</dbReference>
<evidence type="ECO:0000313" key="4">
    <source>
        <dbReference type="Proteomes" id="UP000010798"/>
    </source>
</evidence>
<evidence type="ECO:0000256" key="2">
    <source>
        <dbReference type="SAM" id="SignalP"/>
    </source>
</evidence>
<dbReference type="KEGG" id="saci:Sinac_0098"/>
<dbReference type="EMBL" id="CP003364">
    <property type="protein sequence ID" value="AGA24559.1"/>
    <property type="molecule type" value="Genomic_DNA"/>
</dbReference>
<dbReference type="InterPro" id="IPR017853">
    <property type="entry name" value="GH"/>
</dbReference>
<dbReference type="AlphaFoldDB" id="L0D542"/>
<dbReference type="Proteomes" id="UP000010798">
    <property type="component" value="Chromosome"/>
</dbReference>
<dbReference type="SUPFAM" id="SSF55545">
    <property type="entry name" value="beta-N-acetylhexosaminidase-like domain"/>
    <property type="match status" value="1"/>
</dbReference>
<dbReference type="InterPro" id="IPR029018">
    <property type="entry name" value="Hex-like_dom2"/>
</dbReference>
<sequence length="810" mass="90861">MMRTGTQVPFRNGLLFGVALFAALSSAGGADVGDPPGTEMVELDHATVVIPSQLSDHERKAVSMLVEEVSRRTRLNWAVTSTWPVAPGPVVVVTPSRAMAEFSGKAGVDRGPTPPTRPEGYRVWVTGTAPVVWVEGQDERGVLFGVGRLLRELRMSRGRVDLPASFHTSSSPRNAIRGHQLGYRPKTNSYDGWDLDQWERYIRDLAVFGTNAVELLPPETDDAADSPHFPRPPLEMMAGMSKLLDDYGLDVWVWYPVPDNLDAQPEAARTSLDRWAEVLGKLPRVDAVFVPGGDPGHTRPGALMPHLEKAAAVLRRAHPNAQMWVSTQGFDRVWTEEFYAIVGREPTWLSGIVYGPHTRDSLAQVRAAVPRRYPVRLYPDITHTMKCQFPVPDWDLAYFVTEGREPINPRPRANVEIFEALKDHVGFVTYSEGCNDDVNKIVWSVLGFDPETPVAEILRQYSRYFIGPKFAEGFAQGLLSLEQNWVGPLRSNDSVETTLQQFQDMERQASPDDLRNWRFQQALYRAYYDALVRDRLIFETGLENQAMADLRKAQTLGSIDALDAARATLDRAKNTAISPDRRARVFELAEALFQSIRMQLSVPRYQAIGEERGANLDSIDAPLNNRVWLEAEFARLRALPDEGARKEGIERLIHRTDPGPGGFYDAPGDPTRRPHVERGPGISSDPMLWIARQGFQPRPDWPLTWYRHAESLYDAPLRMNYDELDPRASYTLRVVYAGDRFPTTLGLKADDLVVHAPIPKPDPVRPLEFAIPRQATSDGRLTLTWTRDPGRGGNGRGCQVTEVWLIRKGD</sequence>
<keyword evidence="2" id="KW-0732">Signal</keyword>
<organism evidence="3 4">
    <name type="scientific">Singulisphaera acidiphila (strain ATCC BAA-1392 / DSM 18658 / VKM B-2454 / MOB10)</name>
    <dbReference type="NCBI Taxonomy" id="886293"/>
    <lineage>
        <taxon>Bacteria</taxon>
        <taxon>Pseudomonadati</taxon>
        <taxon>Planctomycetota</taxon>
        <taxon>Planctomycetia</taxon>
        <taxon>Isosphaerales</taxon>
        <taxon>Isosphaeraceae</taxon>
        <taxon>Singulisphaera</taxon>
    </lineage>
</organism>
<evidence type="ECO:0000256" key="1">
    <source>
        <dbReference type="ARBA" id="ARBA00022801"/>
    </source>
</evidence>
<keyword evidence="1" id="KW-0378">Hydrolase</keyword>
<protein>
    <recommendedName>
        <fullName evidence="5">Alpha glucuronidase N-terminal domain-containing protein</fullName>
    </recommendedName>
</protein>
<evidence type="ECO:0008006" key="5">
    <source>
        <dbReference type="Google" id="ProtNLM"/>
    </source>
</evidence>
<name>L0D542_SINAD</name>
<feature type="chain" id="PRO_5003939846" description="Alpha glucuronidase N-terminal domain-containing protein" evidence="2">
    <location>
        <begin position="30"/>
        <end position="810"/>
    </location>
</feature>